<organism evidence="4">
    <name type="scientific">Melampsora larici-populina (strain 98AG31 / pathotype 3-4-7)</name>
    <name type="common">Poplar leaf rust fungus</name>
    <dbReference type="NCBI Taxonomy" id="747676"/>
    <lineage>
        <taxon>Eukaryota</taxon>
        <taxon>Fungi</taxon>
        <taxon>Dikarya</taxon>
        <taxon>Basidiomycota</taxon>
        <taxon>Pucciniomycotina</taxon>
        <taxon>Pucciniomycetes</taxon>
        <taxon>Pucciniales</taxon>
        <taxon>Melampsoraceae</taxon>
        <taxon>Melampsora</taxon>
    </lineage>
</organism>
<dbReference type="EMBL" id="GL883106">
    <property type="protein sequence ID" value="EGG06836.1"/>
    <property type="molecule type" value="Genomic_DNA"/>
</dbReference>
<evidence type="ECO:0000256" key="2">
    <source>
        <dbReference type="SAM" id="SignalP"/>
    </source>
</evidence>
<dbReference type="KEGG" id="mlr:MELLADRAFT_77741"/>
<feature type="signal peptide" evidence="2">
    <location>
        <begin position="1"/>
        <end position="28"/>
    </location>
</feature>
<name>F4RL38_MELLP</name>
<keyword evidence="2" id="KW-0732">Signal</keyword>
<feature type="compositionally biased region" description="Low complexity" evidence="1">
    <location>
        <begin position="41"/>
        <end position="76"/>
    </location>
</feature>
<dbReference type="Proteomes" id="UP000001072">
    <property type="component" value="Unassembled WGS sequence"/>
</dbReference>
<dbReference type="HOGENOM" id="CLU_1722766_0_0_1"/>
<protein>
    <submittedName>
        <fullName evidence="3">Secreted protein</fullName>
    </submittedName>
</protein>
<sequence length="152" mass="15350">MLSNSIVRKLGGLMAIALLLIAFVPCEGLFIRRTQSGAIPESGTEPAATTSTTTVTTTGTTPGMTPGTESSSPTGADKAVCHGKDLVGHLNSDGAFYLPTENSTDGKGSCSCGPLTSEGGAQLLRCADNPTNFPPATGTTSYECSTTSDCPA</sequence>
<gene>
    <name evidence="3" type="ORF">MELLADRAFT_77741</name>
</gene>
<feature type="chain" id="PRO_5003321663" evidence="2">
    <location>
        <begin position="29"/>
        <end position="152"/>
    </location>
</feature>
<keyword evidence="4" id="KW-1185">Reference proteome</keyword>
<dbReference type="AlphaFoldDB" id="F4RL38"/>
<evidence type="ECO:0000313" key="4">
    <source>
        <dbReference type="Proteomes" id="UP000001072"/>
    </source>
</evidence>
<reference evidence="4" key="1">
    <citation type="journal article" date="2011" name="Proc. Natl. Acad. Sci. U.S.A.">
        <title>Obligate biotrophy features unraveled by the genomic analysis of rust fungi.</title>
        <authorList>
            <person name="Duplessis S."/>
            <person name="Cuomo C.A."/>
            <person name="Lin Y.-C."/>
            <person name="Aerts A."/>
            <person name="Tisserant E."/>
            <person name="Veneault-Fourrey C."/>
            <person name="Joly D.L."/>
            <person name="Hacquard S."/>
            <person name="Amselem J."/>
            <person name="Cantarel B.L."/>
            <person name="Chiu R."/>
            <person name="Coutinho P.M."/>
            <person name="Feau N."/>
            <person name="Field M."/>
            <person name="Frey P."/>
            <person name="Gelhaye E."/>
            <person name="Goldberg J."/>
            <person name="Grabherr M.G."/>
            <person name="Kodira C.D."/>
            <person name="Kohler A."/>
            <person name="Kuees U."/>
            <person name="Lindquist E.A."/>
            <person name="Lucas S.M."/>
            <person name="Mago R."/>
            <person name="Mauceli E."/>
            <person name="Morin E."/>
            <person name="Murat C."/>
            <person name="Pangilinan J.L."/>
            <person name="Park R."/>
            <person name="Pearson M."/>
            <person name="Quesneville H."/>
            <person name="Rouhier N."/>
            <person name="Sakthikumar S."/>
            <person name="Salamov A.A."/>
            <person name="Schmutz J."/>
            <person name="Selles B."/>
            <person name="Shapiro H."/>
            <person name="Tanguay P."/>
            <person name="Tuskan G.A."/>
            <person name="Henrissat B."/>
            <person name="Van de Peer Y."/>
            <person name="Rouze P."/>
            <person name="Ellis J.G."/>
            <person name="Dodds P.N."/>
            <person name="Schein J.E."/>
            <person name="Zhong S."/>
            <person name="Hamelin R.C."/>
            <person name="Grigoriev I.V."/>
            <person name="Szabo L.J."/>
            <person name="Martin F."/>
        </authorList>
    </citation>
    <scope>NUCLEOTIDE SEQUENCE [LARGE SCALE GENOMIC DNA]</scope>
    <source>
        <strain evidence="4">98AG31 / pathotype 3-4-7</strain>
    </source>
</reference>
<dbReference type="VEuPathDB" id="FungiDB:MELLADRAFT_77741"/>
<feature type="region of interest" description="Disordered" evidence="1">
    <location>
        <begin position="39"/>
        <end position="80"/>
    </location>
</feature>
<dbReference type="InParanoid" id="F4RL38"/>
<accession>F4RL38</accession>
<dbReference type="RefSeq" id="XP_007409796.1">
    <property type="nucleotide sequence ID" value="XM_007409734.1"/>
</dbReference>
<dbReference type="GeneID" id="18932991"/>
<proteinExistence type="predicted"/>
<evidence type="ECO:0000256" key="1">
    <source>
        <dbReference type="SAM" id="MobiDB-lite"/>
    </source>
</evidence>
<evidence type="ECO:0000313" key="3">
    <source>
        <dbReference type="EMBL" id="EGG06836.1"/>
    </source>
</evidence>